<proteinExistence type="predicted"/>
<dbReference type="Pfam" id="PF17170">
    <property type="entry name" value="DUF5128"/>
    <property type="match status" value="1"/>
</dbReference>
<evidence type="ECO:0000313" key="2">
    <source>
        <dbReference type="EMBL" id="KDS58197.1"/>
    </source>
</evidence>
<dbReference type="Proteomes" id="UP000028013">
    <property type="component" value="Unassembled WGS sequence"/>
</dbReference>
<comment type="caution">
    <text evidence="2">The sequence shown here is derived from an EMBL/GenBank/DDBJ whole genome shotgun (WGS) entry which is preliminary data.</text>
</comment>
<evidence type="ECO:0000313" key="3">
    <source>
        <dbReference type="Proteomes" id="UP000028013"/>
    </source>
</evidence>
<evidence type="ECO:0008006" key="4">
    <source>
        <dbReference type="Google" id="ProtNLM"/>
    </source>
</evidence>
<evidence type="ECO:0000256" key="1">
    <source>
        <dbReference type="SAM" id="SignalP"/>
    </source>
</evidence>
<dbReference type="Gene3D" id="2.120.10.30">
    <property type="entry name" value="TolB, C-terminal domain"/>
    <property type="match status" value="1"/>
</dbReference>
<reference evidence="2 3" key="1">
    <citation type="submission" date="2014-04" db="EMBL/GenBank/DDBJ databases">
        <authorList>
            <person name="Sears C."/>
            <person name="Carroll K."/>
            <person name="Sack B.R."/>
            <person name="Qadri F."/>
            <person name="Myers L.L."/>
            <person name="Chung G.-T."/>
            <person name="Escheverria P."/>
            <person name="Fraser C.M."/>
            <person name="Sadzewicz L."/>
            <person name="Shefchek K.A."/>
            <person name="Tallon L."/>
            <person name="Das S.P."/>
            <person name="Daugherty S."/>
            <person name="Mongodin E.F."/>
        </authorList>
    </citation>
    <scope>NUCLEOTIDE SEQUENCE [LARGE SCALE GENOMIC DNA]</scope>
    <source>
        <strain evidence="2 3">3978 T3 ii</strain>
    </source>
</reference>
<dbReference type="EMBL" id="JNHN01000076">
    <property type="protein sequence ID" value="KDS58197.1"/>
    <property type="molecule type" value="Genomic_DNA"/>
</dbReference>
<feature type="signal peptide" evidence="1">
    <location>
        <begin position="1"/>
        <end position="20"/>
    </location>
</feature>
<feature type="chain" id="PRO_5001745422" description="6-bladed beta-propeller" evidence="1">
    <location>
        <begin position="21"/>
        <end position="442"/>
    </location>
</feature>
<name>A0A078S877_BACUN</name>
<dbReference type="PROSITE" id="PS51257">
    <property type="entry name" value="PROKAR_LIPOPROTEIN"/>
    <property type="match status" value="1"/>
</dbReference>
<accession>A0A078S877</accession>
<dbReference type="PATRIC" id="fig|1339349.3.peg.559"/>
<dbReference type="AlphaFoldDB" id="A0A078S877"/>
<organism evidence="2 3">
    <name type="scientific">Bacteroides uniformis str. 3978 T3 ii</name>
    <dbReference type="NCBI Taxonomy" id="1339349"/>
    <lineage>
        <taxon>Bacteria</taxon>
        <taxon>Pseudomonadati</taxon>
        <taxon>Bacteroidota</taxon>
        <taxon>Bacteroidia</taxon>
        <taxon>Bacteroidales</taxon>
        <taxon>Bacteroidaceae</taxon>
        <taxon>Bacteroides</taxon>
    </lineage>
</organism>
<keyword evidence="1" id="KW-0732">Signal</keyword>
<sequence length="442" mass="51095">MIVFMKNCFLLIAIASFLLGCSGNKKENTLQDEEGTPVINLSSDNVSKVALLPLSEAAAKVEIVSLEVTDESLIGEITKMKVTDSDIWVKHYKDNHVLRFSRSGKFLNKVGKVGQGPEEYIRMADFFVDENTKEVYIQTTIVGVKVYDYEGNYKRTAAKTSPDDVFMTMYFQFALYDNKFFIAQNLAFINKPTPKDSVWSFAWVDSTYQKKKIFKNPAHIGREEEIMKNGINFQQFVNYWLEPFTSIDTYGNQLTLKYPDTDTIYRYDSPANELVPQYIISTHEEKGDYGATHVWFRERSAFDYFSIYSYYPSKDNIYLLCSKGETIYTYCYGKQTGKVKVKERKSEITERMLGNHTLRRLEGAKYFILDNDLCGGSFHVDYRSQGKYWIDVLIPNSEDNWIDIDEMRTSDVKDESLKAKFIHTLENVEEESNPILVIATLK</sequence>
<gene>
    <name evidence="2" type="ORF">M094_3720</name>
</gene>
<dbReference type="InterPro" id="IPR011042">
    <property type="entry name" value="6-blade_b-propeller_TolB-like"/>
</dbReference>
<protein>
    <recommendedName>
        <fullName evidence="4">6-bladed beta-propeller</fullName>
    </recommendedName>
</protein>